<dbReference type="Pfam" id="PF00557">
    <property type="entry name" value="Peptidase_M24"/>
    <property type="match status" value="1"/>
</dbReference>
<dbReference type="InterPro" id="IPR000587">
    <property type="entry name" value="Creatinase_N"/>
</dbReference>
<proteinExistence type="predicted"/>
<dbReference type="Gene3D" id="3.90.230.10">
    <property type="entry name" value="Creatinase/methionine aminopeptidase superfamily"/>
    <property type="match status" value="1"/>
</dbReference>
<accession>A0A0B9AAL2</accession>
<feature type="region of interest" description="Disordered" evidence="1">
    <location>
        <begin position="1"/>
        <end position="42"/>
    </location>
</feature>
<gene>
    <name evidence="4" type="ORF">AE0388_1614</name>
</gene>
<evidence type="ECO:0000313" key="4">
    <source>
        <dbReference type="EMBL" id="KHS52631.1"/>
    </source>
</evidence>
<evidence type="ECO:0000259" key="3">
    <source>
        <dbReference type="Pfam" id="PF01321"/>
    </source>
</evidence>
<reference evidence="4 5" key="1">
    <citation type="submission" date="2014-11" db="EMBL/GenBank/DDBJ databases">
        <title>Draft Genome Sequence of Brevibacterium linens AE038-8.</title>
        <authorList>
            <person name="Maizel D."/>
            <person name="Utturkar S.M."/>
            <person name="Brown S.D."/>
            <person name="Ferrero M."/>
            <person name="Rosen B.P."/>
        </authorList>
    </citation>
    <scope>NUCLEOTIDE SEQUENCE [LARGE SCALE GENOMIC DNA]</scope>
    <source>
        <strain evidence="4 5">AE038-8</strain>
    </source>
</reference>
<evidence type="ECO:0000256" key="1">
    <source>
        <dbReference type="SAM" id="MobiDB-lite"/>
    </source>
</evidence>
<dbReference type="InterPro" id="IPR036005">
    <property type="entry name" value="Creatinase/aminopeptidase-like"/>
</dbReference>
<dbReference type="PANTHER" id="PTHR46112:SF2">
    <property type="entry name" value="XAA-PRO AMINOPEPTIDASE P-RELATED"/>
    <property type="match status" value="1"/>
</dbReference>
<sequence>MNEGELFYGGEDNRPDVYGMRPGAEQGQAGKEVKARPQPVPGEVDTIGANELSFSAEEYLGRIASVRNRMVDQGLAALIVTDPANIYYLTGYNAWSFYTPQLLFVPSSGPMTLFMRDMDARGASHTSWLPPEDIVGYPERYVQRPHIHPFDWVAFALRQRWEVARASTSPVGVEMDSHFFSPRAFRALVNGVPEWRLVDSFELVNWIRAVKSPAEIELMRKAAKVTTAAMDAALGTIGVGVGQNEVAAAISEAQTRGGDGVWGDYPSIVPLMPTGESADTPHLSWTDRKFAADESVSIELAGVHRRYHVPLARTAVTGRPKQELVRLEGVVAEALSAVLDVAAPEVPTAELARTWNRVLALSGLEKPSRLGYSIGIGYPPDWGERTISIRTEDDQILEAGMTFHLIGGMWMNGYGIELSEPVLITDTGCEPFTNFPREIIRV</sequence>
<dbReference type="RefSeq" id="WP_200885293.1">
    <property type="nucleotide sequence ID" value="NZ_JTJZ01000018.1"/>
</dbReference>
<dbReference type="Gene3D" id="3.40.350.10">
    <property type="entry name" value="Creatinase/prolidase N-terminal domain"/>
    <property type="match status" value="1"/>
</dbReference>
<dbReference type="STRING" id="1703.BLSMQ_2278"/>
<name>A0A0B9AAL2_BRELN</name>
<dbReference type="AlphaFoldDB" id="A0A0B9AAL2"/>
<dbReference type="CDD" id="cd01066">
    <property type="entry name" value="APP_MetAP"/>
    <property type="match status" value="1"/>
</dbReference>
<dbReference type="Pfam" id="PF01321">
    <property type="entry name" value="Creatinase_N"/>
    <property type="match status" value="1"/>
</dbReference>
<dbReference type="Proteomes" id="UP000031488">
    <property type="component" value="Unassembled WGS sequence"/>
</dbReference>
<organism evidence="4 5">
    <name type="scientific">Brevibacterium linens</name>
    <dbReference type="NCBI Taxonomy" id="1703"/>
    <lineage>
        <taxon>Bacteria</taxon>
        <taxon>Bacillati</taxon>
        <taxon>Actinomycetota</taxon>
        <taxon>Actinomycetes</taxon>
        <taxon>Micrococcales</taxon>
        <taxon>Brevibacteriaceae</taxon>
        <taxon>Brevibacterium</taxon>
    </lineage>
</organism>
<dbReference type="InterPro" id="IPR000994">
    <property type="entry name" value="Pept_M24"/>
</dbReference>
<dbReference type="PANTHER" id="PTHR46112">
    <property type="entry name" value="AMINOPEPTIDASE"/>
    <property type="match status" value="1"/>
</dbReference>
<protein>
    <submittedName>
        <fullName evidence="4">Peptidase M24</fullName>
    </submittedName>
</protein>
<dbReference type="PATRIC" id="fig|1703.6.peg.1501"/>
<dbReference type="SUPFAM" id="SSF55920">
    <property type="entry name" value="Creatinase/aminopeptidase"/>
    <property type="match status" value="1"/>
</dbReference>
<evidence type="ECO:0000259" key="2">
    <source>
        <dbReference type="Pfam" id="PF00557"/>
    </source>
</evidence>
<feature type="domain" description="Peptidase M24" evidence="2">
    <location>
        <begin position="217"/>
        <end position="426"/>
    </location>
</feature>
<comment type="caution">
    <text evidence="4">The sequence shown here is derived from an EMBL/GenBank/DDBJ whole genome shotgun (WGS) entry which is preliminary data.</text>
</comment>
<dbReference type="InterPro" id="IPR029149">
    <property type="entry name" value="Creatin/AminoP/Spt16_N"/>
</dbReference>
<dbReference type="EMBL" id="JTJZ01000018">
    <property type="protein sequence ID" value="KHS52631.1"/>
    <property type="molecule type" value="Genomic_DNA"/>
</dbReference>
<feature type="domain" description="Creatinase N-terminal" evidence="3">
    <location>
        <begin position="62"/>
        <end position="210"/>
    </location>
</feature>
<evidence type="ECO:0000313" key="5">
    <source>
        <dbReference type="Proteomes" id="UP000031488"/>
    </source>
</evidence>
<dbReference type="SUPFAM" id="SSF53092">
    <property type="entry name" value="Creatinase/prolidase N-terminal domain"/>
    <property type="match status" value="1"/>
</dbReference>
<keyword evidence="5" id="KW-1185">Reference proteome</keyword>
<dbReference type="InterPro" id="IPR050659">
    <property type="entry name" value="Peptidase_M24B"/>
</dbReference>